<evidence type="ECO:0000313" key="3">
    <source>
        <dbReference type="Proteomes" id="UP001499959"/>
    </source>
</evidence>
<proteinExistence type="inferred from homology"/>
<dbReference type="Gene3D" id="1.10.10.10">
    <property type="entry name" value="Winged helix-like DNA-binding domain superfamily/Winged helix DNA-binding domain"/>
    <property type="match status" value="2"/>
</dbReference>
<dbReference type="Pfam" id="PF04337">
    <property type="entry name" value="DUF480"/>
    <property type="match status" value="1"/>
</dbReference>
<keyword evidence="3" id="KW-1185">Reference proteome</keyword>
<comment type="caution">
    <text evidence="2">The sequence shown here is derived from an EMBL/GenBank/DDBJ whole genome shotgun (WGS) entry which is preliminary data.</text>
</comment>
<dbReference type="RefSeq" id="WP_345303146.1">
    <property type="nucleotide sequence ID" value="NZ_BAABJE010000010.1"/>
</dbReference>
<dbReference type="PANTHER" id="PTHR38768">
    <property type="entry name" value="UPF0502 PROTEIN YCEH"/>
    <property type="match status" value="1"/>
</dbReference>
<sequence>MDNAQDSPAPPQLTPAEARILGSLVEKAATTPDVYPLTLNNIVLACNQKTAREPVTNLSPGEIGHALRQLEPRGLVKSEYGARSERYHHRLDKIYDLTPAQSCLIALLLLRGPQTLHELLARSERQHRFAGIDDVKHALDRLAERDAPLVRRLPRGAGQREDRYAHLLCGEPAMPERGPEPAEARTRDDGAFDALLARIEALEERVAALEVATGSDAGSD</sequence>
<accession>A0ABP9BE03</accession>
<organism evidence="2 3">
    <name type="scientific">Lysobacter hankyongensis</name>
    <dbReference type="NCBI Taxonomy" id="1176535"/>
    <lineage>
        <taxon>Bacteria</taxon>
        <taxon>Pseudomonadati</taxon>
        <taxon>Pseudomonadota</taxon>
        <taxon>Gammaproteobacteria</taxon>
        <taxon>Lysobacterales</taxon>
        <taxon>Lysobacteraceae</taxon>
        <taxon>Lysobacter</taxon>
    </lineage>
</organism>
<comment type="similarity">
    <text evidence="1">Belongs to the UPF0502 family.</text>
</comment>
<protein>
    <submittedName>
        <fullName evidence="2">DUF480 domain-containing protein</fullName>
    </submittedName>
</protein>
<dbReference type="PANTHER" id="PTHR38768:SF1">
    <property type="entry name" value="UPF0502 PROTEIN YCEH"/>
    <property type="match status" value="1"/>
</dbReference>
<dbReference type="Proteomes" id="UP001499959">
    <property type="component" value="Unassembled WGS sequence"/>
</dbReference>
<reference evidence="3" key="1">
    <citation type="journal article" date="2019" name="Int. J. Syst. Evol. Microbiol.">
        <title>The Global Catalogue of Microorganisms (GCM) 10K type strain sequencing project: providing services to taxonomists for standard genome sequencing and annotation.</title>
        <authorList>
            <consortium name="The Broad Institute Genomics Platform"/>
            <consortium name="The Broad Institute Genome Sequencing Center for Infectious Disease"/>
            <person name="Wu L."/>
            <person name="Ma J."/>
        </authorList>
    </citation>
    <scope>NUCLEOTIDE SEQUENCE [LARGE SCALE GENOMIC DNA]</scope>
    <source>
        <strain evidence="3">JCM 18204</strain>
    </source>
</reference>
<dbReference type="EMBL" id="BAABJE010000010">
    <property type="protein sequence ID" value="GAA4794138.1"/>
    <property type="molecule type" value="Genomic_DNA"/>
</dbReference>
<evidence type="ECO:0000313" key="2">
    <source>
        <dbReference type="EMBL" id="GAA4794138.1"/>
    </source>
</evidence>
<dbReference type="InterPro" id="IPR007432">
    <property type="entry name" value="DUF480"/>
</dbReference>
<gene>
    <name evidence="2" type="ORF">GCM10023307_19610</name>
</gene>
<dbReference type="InterPro" id="IPR036388">
    <property type="entry name" value="WH-like_DNA-bd_sf"/>
</dbReference>
<dbReference type="SUPFAM" id="SSF46785">
    <property type="entry name" value="Winged helix' DNA-binding domain"/>
    <property type="match status" value="2"/>
</dbReference>
<evidence type="ECO:0000256" key="1">
    <source>
        <dbReference type="HAMAP-Rule" id="MF_01584"/>
    </source>
</evidence>
<name>A0ABP9BE03_9GAMM</name>
<dbReference type="HAMAP" id="MF_01584">
    <property type="entry name" value="UPF0502"/>
    <property type="match status" value="1"/>
</dbReference>
<dbReference type="InterPro" id="IPR036390">
    <property type="entry name" value="WH_DNA-bd_sf"/>
</dbReference>